<feature type="signal peptide" evidence="1">
    <location>
        <begin position="1"/>
        <end position="19"/>
    </location>
</feature>
<dbReference type="EMBL" id="CP009806">
    <property type="protein sequence ID" value="ATZ47492.1"/>
    <property type="molecule type" value="Genomic_DNA"/>
</dbReference>
<evidence type="ECO:0000313" key="3">
    <source>
        <dbReference type="Proteomes" id="UP000001798"/>
    </source>
</evidence>
<gene>
    <name evidence="2" type="ORF">BCIN_02g07670</name>
</gene>
<evidence type="ECO:0000313" key="2">
    <source>
        <dbReference type="EMBL" id="ATZ47492.1"/>
    </source>
</evidence>
<dbReference type="OrthoDB" id="4509278at2759"/>
<dbReference type="RefSeq" id="XP_001551069.1">
    <property type="nucleotide sequence ID" value="XM_001551019.2"/>
</dbReference>
<dbReference type="AlphaFoldDB" id="A0A384JAL1"/>
<evidence type="ECO:0000256" key="1">
    <source>
        <dbReference type="SAM" id="SignalP"/>
    </source>
</evidence>
<keyword evidence="3" id="KW-1185">Reference proteome</keyword>
<keyword evidence="1" id="KW-0732">Signal</keyword>
<proteinExistence type="predicted"/>
<dbReference type="GeneID" id="5431555"/>
<sequence>MNTAPLISFVALMVLCVFAAPIDHFTEGDAFQSRSALNTTTPHAERSGLNTTVSNVARNDYPSAGDVVLTFYARNGDSFQQTFPVDGNNYVIDNPLKIAKIVAEGTGYCAVTGYSGSFTQTQNTCGPLTVSPISVQVWGQCSTALPAEGYGLDVRPN</sequence>
<dbReference type="Proteomes" id="UP000001798">
    <property type="component" value="Chromosome 2"/>
</dbReference>
<feature type="chain" id="PRO_5017012743" evidence="1">
    <location>
        <begin position="20"/>
        <end position="157"/>
    </location>
</feature>
<organism evidence="2 3">
    <name type="scientific">Botryotinia fuckeliana (strain B05.10)</name>
    <name type="common">Noble rot fungus</name>
    <name type="synonym">Botrytis cinerea</name>
    <dbReference type="NCBI Taxonomy" id="332648"/>
    <lineage>
        <taxon>Eukaryota</taxon>
        <taxon>Fungi</taxon>
        <taxon>Dikarya</taxon>
        <taxon>Ascomycota</taxon>
        <taxon>Pezizomycotina</taxon>
        <taxon>Leotiomycetes</taxon>
        <taxon>Helotiales</taxon>
        <taxon>Sclerotiniaceae</taxon>
        <taxon>Botrytis</taxon>
    </lineage>
</organism>
<dbReference type="VEuPathDB" id="FungiDB:Bcin02g07670"/>
<protein>
    <submittedName>
        <fullName evidence="2">Uncharacterized protein</fullName>
    </submittedName>
</protein>
<reference evidence="2 3" key="3">
    <citation type="journal article" date="2017" name="Mol. Plant Pathol.">
        <title>A gapless genome sequence of the fungus Botrytis cinerea.</title>
        <authorList>
            <person name="Van Kan J.A."/>
            <person name="Stassen J.H."/>
            <person name="Mosbach A."/>
            <person name="Van Der Lee T.A."/>
            <person name="Faino L."/>
            <person name="Farmer A.D."/>
            <person name="Papasotiriou D.G."/>
            <person name="Zhou S."/>
            <person name="Seidl M.F."/>
            <person name="Cottam E."/>
            <person name="Edel D."/>
            <person name="Hahn M."/>
            <person name="Schwartz D.C."/>
            <person name="Dietrich R.A."/>
            <person name="Widdison S."/>
            <person name="Scalliet G."/>
        </authorList>
    </citation>
    <scope>NUCLEOTIDE SEQUENCE [LARGE SCALE GENOMIC DNA]</scope>
    <source>
        <strain evidence="2 3">B05.10</strain>
    </source>
</reference>
<reference evidence="2 3" key="2">
    <citation type="journal article" date="2012" name="Eukaryot. Cell">
        <title>Genome update of Botrytis cinerea strains B05.10 and T4.</title>
        <authorList>
            <person name="Staats M."/>
            <person name="van Kan J.A."/>
        </authorList>
    </citation>
    <scope>NUCLEOTIDE SEQUENCE [LARGE SCALE GENOMIC DNA]</scope>
    <source>
        <strain evidence="2 3">B05.10</strain>
    </source>
</reference>
<reference evidence="2 3" key="1">
    <citation type="journal article" date="2011" name="PLoS Genet.">
        <title>Genomic analysis of the necrotrophic fungal pathogens Sclerotinia sclerotiorum and Botrytis cinerea.</title>
        <authorList>
            <person name="Amselem J."/>
            <person name="Cuomo C.A."/>
            <person name="van Kan J.A."/>
            <person name="Viaud M."/>
            <person name="Benito E.P."/>
            <person name="Couloux A."/>
            <person name="Coutinho P.M."/>
            <person name="de Vries R.P."/>
            <person name="Dyer P.S."/>
            <person name="Fillinger S."/>
            <person name="Fournier E."/>
            <person name="Gout L."/>
            <person name="Hahn M."/>
            <person name="Kohn L."/>
            <person name="Lapalu N."/>
            <person name="Plummer K.M."/>
            <person name="Pradier J.M."/>
            <person name="Quevillon E."/>
            <person name="Sharon A."/>
            <person name="Simon A."/>
            <person name="ten Have A."/>
            <person name="Tudzynski B."/>
            <person name="Tudzynski P."/>
            <person name="Wincker P."/>
            <person name="Andrew M."/>
            <person name="Anthouard V."/>
            <person name="Beever R.E."/>
            <person name="Beffa R."/>
            <person name="Benoit I."/>
            <person name="Bouzid O."/>
            <person name="Brault B."/>
            <person name="Chen Z."/>
            <person name="Choquer M."/>
            <person name="Collemare J."/>
            <person name="Cotton P."/>
            <person name="Danchin E.G."/>
            <person name="Da Silva C."/>
            <person name="Gautier A."/>
            <person name="Giraud C."/>
            <person name="Giraud T."/>
            <person name="Gonzalez C."/>
            <person name="Grossetete S."/>
            <person name="Guldener U."/>
            <person name="Henrissat B."/>
            <person name="Howlett B.J."/>
            <person name="Kodira C."/>
            <person name="Kretschmer M."/>
            <person name="Lappartient A."/>
            <person name="Leroch M."/>
            <person name="Levis C."/>
            <person name="Mauceli E."/>
            <person name="Neuveglise C."/>
            <person name="Oeser B."/>
            <person name="Pearson M."/>
            <person name="Poulain J."/>
            <person name="Poussereau N."/>
            <person name="Quesneville H."/>
            <person name="Rascle C."/>
            <person name="Schumacher J."/>
            <person name="Segurens B."/>
            <person name="Sexton A."/>
            <person name="Silva E."/>
            <person name="Sirven C."/>
            <person name="Soanes D.M."/>
            <person name="Talbot N.J."/>
            <person name="Templeton M."/>
            <person name="Yandava C."/>
            <person name="Yarden O."/>
            <person name="Zeng Q."/>
            <person name="Rollins J.A."/>
            <person name="Lebrun M.H."/>
            <person name="Dickman M."/>
        </authorList>
    </citation>
    <scope>NUCLEOTIDE SEQUENCE [LARGE SCALE GENOMIC DNA]</scope>
    <source>
        <strain evidence="2 3">B05.10</strain>
    </source>
</reference>
<accession>A0A384JAL1</accession>
<name>A0A384JAL1_BOTFB</name>
<dbReference type="KEGG" id="bfu:BCIN_02g07670"/>